<organism evidence="1 2">
    <name type="scientific">Coniosporium uncinatum</name>
    <dbReference type="NCBI Taxonomy" id="93489"/>
    <lineage>
        <taxon>Eukaryota</taxon>
        <taxon>Fungi</taxon>
        <taxon>Dikarya</taxon>
        <taxon>Ascomycota</taxon>
        <taxon>Pezizomycotina</taxon>
        <taxon>Dothideomycetes</taxon>
        <taxon>Dothideomycetes incertae sedis</taxon>
        <taxon>Coniosporium</taxon>
    </lineage>
</organism>
<evidence type="ECO:0000313" key="1">
    <source>
        <dbReference type="EMBL" id="KAK3065206.1"/>
    </source>
</evidence>
<evidence type="ECO:0000313" key="2">
    <source>
        <dbReference type="Proteomes" id="UP001186974"/>
    </source>
</evidence>
<keyword evidence="2" id="KW-1185">Reference proteome</keyword>
<name>A0ACC3DCP1_9PEZI</name>
<comment type="caution">
    <text evidence="1">The sequence shown here is derived from an EMBL/GenBank/DDBJ whole genome shotgun (WGS) entry which is preliminary data.</text>
</comment>
<accession>A0ACC3DCP1</accession>
<proteinExistence type="predicted"/>
<dbReference type="EMBL" id="JAWDJW010006348">
    <property type="protein sequence ID" value="KAK3065206.1"/>
    <property type="molecule type" value="Genomic_DNA"/>
</dbReference>
<sequence length="197" mass="22537">MDPDIEGTRYHTTIFVETEPSSGKGVIHHVTGDITSANGMRYERKQRDRPEDSRTYHSKEFLGYTIASTYPQSWNTLLQNVPAPHQQKAFNVATMRTEPFKTLNPLTFYGSGEARPPLFKCTEWTEQRAIPALQSAGLIQQPSTHTATAAVTTSEPASNLSTTTGAANSRWVWDTTYRRYRYWDENKQDWIWDTTNR</sequence>
<reference evidence="1" key="1">
    <citation type="submission" date="2024-09" db="EMBL/GenBank/DDBJ databases">
        <title>Black Yeasts Isolated from many extreme environments.</title>
        <authorList>
            <person name="Coleine C."/>
            <person name="Stajich J.E."/>
            <person name="Selbmann L."/>
        </authorList>
    </citation>
    <scope>NUCLEOTIDE SEQUENCE</scope>
    <source>
        <strain evidence="1">CCFEE 5737</strain>
    </source>
</reference>
<gene>
    <name evidence="1" type="ORF">LTS18_005992</name>
</gene>
<dbReference type="Proteomes" id="UP001186974">
    <property type="component" value="Unassembled WGS sequence"/>
</dbReference>
<protein>
    <submittedName>
        <fullName evidence="1">Uncharacterized protein</fullName>
    </submittedName>
</protein>